<evidence type="ECO:0000256" key="2">
    <source>
        <dbReference type="ARBA" id="ARBA00022737"/>
    </source>
</evidence>
<dbReference type="InterPro" id="IPR036322">
    <property type="entry name" value="WD40_repeat_dom_sf"/>
</dbReference>
<dbReference type="SUPFAM" id="SSF50978">
    <property type="entry name" value="WD40 repeat-like"/>
    <property type="match status" value="1"/>
</dbReference>
<evidence type="ECO:0000256" key="3">
    <source>
        <dbReference type="PROSITE-ProRule" id="PRU00221"/>
    </source>
</evidence>
<dbReference type="SMART" id="SM00320">
    <property type="entry name" value="WD40"/>
    <property type="match status" value="3"/>
</dbReference>
<evidence type="ECO:0008006" key="6">
    <source>
        <dbReference type="Google" id="ProtNLM"/>
    </source>
</evidence>
<gene>
    <name evidence="4" type="ORF">NTJ_03261</name>
</gene>
<dbReference type="PROSITE" id="PS50294">
    <property type="entry name" value="WD_REPEATS_REGION"/>
    <property type="match status" value="1"/>
</dbReference>
<dbReference type="InterPro" id="IPR051242">
    <property type="entry name" value="WD-EF-hand_domain"/>
</dbReference>
<organism evidence="4 5">
    <name type="scientific">Nesidiocoris tenuis</name>
    <dbReference type="NCBI Taxonomy" id="355587"/>
    <lineage>
        <taxon>Eukaryota</taxon>
        <taxon>Metazoa</taxon>
        <taxon>Ecdysozoa</taxon>
        <taxon>Arthropoda</taxon>
        <taxon>Hexapoda</taxon>
        <taxon>Insecta</taxon>
        <taxon>Pterygota</taxon>
        <taxon>Neoptera</taxon>
        <taxon>Paraneoptera</taxon>
        <taxon>Hemiptera</taxon>
        <taxon>Heteroptera</taxon>
        <taxon>Panheteroptera</taxon>
        <taxon>Cimicomorpha</taxon>
        <taxon>Miridae</taxon>
        <taxon>Dicyphina</taxon>
        <taxon>Nesidiocoris</taxon>
    </lineage>
</organism>
<dbReference type="PANTHER" id="PTHR44324">
    <property type="entry name" value="WD40 REPEAT DOMAIN 95"/>
    <property type="match status" value="1"/>
</dbReference>
<keyword evidence="1 3" id="KW-0853">WD repeat</keyword>
<dbReference type="Proteomes" id="UP001307889">
    <property type="component" value="Chromosome 2"/>
</dbReference>
<dbReference type="EMBL" id="AP028910">
    <property type="protein sequence ID" value="BES90453.1"/>
    <property type="molecule type" value="Genomic_DNA"/>
</dbReference>
<evidence type="ECO:0000313" key="4">
    <source>
        <dbReference type="EMBL" id="BES90453.1"/>
    </source>
</evidence>
<dbReference type="InterPro" id="IPR019775">
    <property type="entry name" value="WD40_repeat_CS"/>
</dbReference>
<dbReference type="PANTHER" id="PTHR44324:SF3">
    <property type="entry name" value="WD REPEAT-CONTAINING PROTEIN 49-LIKE"/>
    <property type="match status" value="1"/>
</dbReference>
<proteinExistence type="predicted"/>
<dbReference type="InterPro" id="IPR015943">
    <property type="entry name" value="WD40/YVTN_repeat-like_dom_sf"/>
</dbReference>
<dbReference type="Gene3D" id="2.130.10.10">
    <property type="entry name" value="YVTN repeat-like/Quinoprotein amine dehydrogenase"/>
    <property type="match status" value="1"/>
</dbReference>
<keyword evidence="2" id="KW-0677">Repeat</keyword>
<dbReference type="InterPro" id="IPR001680">
    <property type="entry name" value="WD40_rpt"/>
</dbReference>
<protein>
    <recommendedName>
        <fullName evidence="6">WD repeat-containing protein on Y chromosome</fullName>
    </recommendedName>
</protein>
<accession>A0ABN7AEJ0</accession>
<feature type="repeat" description="WD" evidence="3">
    <location>
        <begin position="404"/>
        <end position="445"/>
    </location>
</feature>
<dbReference type="PROSITE" id="PS50082">
    <property type="entry name" value="WD_REPEATS_2"/>
    <property type="match status" value="1"/>
</dbReference>
<reference evidence="4 5" key="1">
    <citation type="submission" date="2023-09" db="EMBL/GenBank/DDBJ databases">
        <title>Nesidiocoris tenuis whole genome shotgun sequence.</title>
        <authorList>
            <person name="Shibata T."/>
            <person name="Shimoda M."/>
            <person name="Kobayashi T."/>
            <person name="Uehara T."/>
        </authorList>
    </citation>
    <scope>NUCLEOTIDE SEQUENCE [LARGE SCALE GENOMIC DNA]</scope>
    <source>
        <strain evidence="4 5">Japan</strain>
    </source>
</reference>
<evidence type="ECO:0000256" key="1">
    <source>
        <dbReference type="ARBA" id="ARBA00022574"/>
    </source>
</evidence>
<sequence>MDNNFLSPDTVIVPTEEQRVSDEIARLPEVELTEKLDASDLEELRRYFYPSNNDKELLERSEDVQRKDDGVGVPLTKEEFAKAVYNVIGNPKYDTAAKRLFTKLEDEGILSDGLLWWDDLLEVIIRGSAEAQLSGATPSKKIKEKRNILVCHCKSSIVRVLLVETPHSACYVVVSQLGNVGIYDQHMEVKVMYSVPLGKYKTSNCCWVTDAVYAMEANSIIIASSNRNLYFYNSSQIAHKLQFIITGTENIPTCLHYCTLGNKKAVLTFGDNKGDITSLFFHQPTKSFLQPLPDREATSYYWIQLKLQEAWVTIDVNKSVHGSSVNMVEYYPENKSVASCSSDPATSLVMSHKDGNQSSYIMKLNKGINRFHLDKRIGLLVTVSKDYSIKLWNPVVTKGPNEVLEGHVSRVVDVAILKHIHSIISISEDAVLKVWDMEGHNCIQTLHLHFPNDRGKTEQQRYLYPGIKHVASTDEIGIREAQSNWEKSLEAEDVSSNMMRNSWLRSEVVVVFGKYVKVLELESNNWISVAPLPLPRRNLEPAIPTPYYPLTHTFRENTKMLKQKMYKNLASLAPFYENSGVSTFDHHHEVSENTKTMKILVKNGVPHLALSLCKIKPLSRAFFKIPGTE</sequence>
<keyword evidence="5" id="KW-1185">Reference proteome</keyword>
<name>A0ABN7AEJ0_9HEMI</name>
<dbReference type="PROSITE" id="PS00678">
    <property type="entry name" value="WD_REPEATS_1"/>
    <property type="match status" value="1"/>
</dbReference>
<evidence type="ECO:0000313" key="5">
    <source>
        <dbReference type="Proteomes" id="UP001307889"/>
    </source>
</evidence>